<proteinExistence type="inferred from homology"/>
<dbReference type="GO" id="GO:0004816">
    <property type="term" value="F:asparagine-tRNA ligase activity"/>
    <property type="evidence" value="ECO:0007669"/>
    <property type="project" value="UniProtKB-EC"/>
</dbReference>
<evidence type="ECO:0000256" key="10">
    <source>
        <dbReference type="ARBA" id="ARBA00029886"/>
    </source>
</evidence>
<dbReference type="Gene3D" id="3.30.930.10">
    <property type="entry name" value="Bira Bifunctional Protein, Domain 2"/>
    <property type="match status" value="1"/>
</dbReference>
<dbReference type="InterPro" id="IPR006195">
    <property type="entry name" value="aa-tRNA-synth_II"/>
</dbReference>
<dbReference type="PRINTS" id="PR01042">
    <property type="entry name" value="TRNASYNTHASP"/>
</dbReference>
<dbReference type="PANTHER" id="PTHR22594:SF16">
    <property type="entry name" value="ASPARAGINE--TRNA LIGASE, CYTOPLASMIC"/>
    <property type="match status" value="1"/>
</dbReference>
<evidence type="ECO:0000313" key="15">
    <source>
        <dbReference type="Proteomes" id="UP000887574"/>
    </source>
</evidence>
<dbReference type="Pfam" id="PF00152">
    <property type="entry name" value="tRNA-synt_2"/>
    <property type="match status" value="1"/>
</dbReference>
<evidence type="ECO:0000256" key="6">
    <source>
        <dbReference type="ARBA" id="ARBA00022741"/>
    </source>
</evidence>
<accession>A0A915D499</accession>
<dbReference type="EC" id="6.1.1.22" evidence="3"/>
<keyword evidence="7" id="KW-0067">ATP-binding</keyword>
<dbReference type="AlphaFoldDB" id="A0A915D499"/>
<dbReference type="Proteomes" id="UP000887574">
    <property type="component" value="Unplaced"/>
</dbReference>
<evidence type="ECO:0000256" key="5">
    <source>
        <dbReference type="ARBA" id="ARBA00022598"/>
    </source>
</evidence>
<dbReference type="NCBIfam" id="TIGR00457">
    <property type="entry name" value="asnS"/>
    <property type="match status" value="1"/>
</dbReference>
<evidence type="ECO:0000256" key="1">
    <source>
        <dbReference type="ARBA" id="ARBA00004496"/>
    </source>
</evidence>
<dbReference type="InterPro" id="IPR002312">
    <property type="entry name" value="Asp/Asn-tRNA-synth_IIb"/>
</dbReference>
<evidence type="ECO:0000256" key="9">
    <source>
        <dbReference type="ARBA" id="ARBA00023146"/>
    </source>
</evidence>
<comment type="similarity">
    <text evidence="2">Belongs to the class-II aminoacyl-tRNA synthetase family.</text>
</comment>
<dbReference type="InterPro" id="IPR004522">
    <property type="entry name" value="Asn-tRNA-ligase"/>
</dbReference>
<feature type="region of interest" description="Disordered" evidence="13">
    <location>
        <begin position="1"/>
        <end position="36"/>
    </location>
</feature>
<evidence type="ECO:0000256" key="12">
    <source>
        <dbReference type="ARBA" id="ARBA00047844"/>
    </source>
</evidence>
<dbReference type="InterPro" id="IPR045864">
    <property type="entry name" value="aa-tRNA-synth_II/BPL/LPL"/>
</dbReference>
<dbReference type="InterPro" id="IPR012340">
    <property type="entry name" value="NA-bd_OB-fold"/>
</dbReference>
<dbReference type="GO" id="GO:0005524">
    <property type="term" value="F:ATP binding"/>
    <property type="evidence" value="ECO:0007669"/>
    <property type="project" value="UniProtKB-KW"/>
</dbReference>
<evidence type="ECO:0000313" key="16">
    <source>
        <dbReference type="WBParaSite" id="jg15236"/>
    </source>
</evidence>
<evidence type="ECO:0000256" key="3">
    <source>
        <dbReference type="ARBA" id="ARBA00012816"/>
    </source>
</evidence>
<evidence type="ECO:0000256" key="2">
    <source>
        <dbReference type="ARBA" id="ARBA00008226"/>
    </source>
</evidence>
<evidence type="ECO:0000256" key="13">
    <source>
        <dbReference type="SAM" id="MobiDB-lite"/>
    </source>
</evidence>
<keyword evidence="9" id="KW-0030">Aminoacyl-tRNA synthetase</keyword>
<dbReference type="PANTHER" id="PTHR22594">
    <property type="entry name" value="ASPARTYL/LYSYL-TRNA SYNTHETASE"/>
    <property type="match status" value="1"/>
</dbReference>
<keyword evidence="6" id="KW-0547">Nucleotide-binding</keyword>
<name>A0A915D499_9BILA</name>
<feature type="compositionally biased region" description="Basic and acidic residues" evidence="13">
    <location>
        <begin position="1"/>
        <end position="27"/>
    </location>
</feature>
<keyword evidence="8" id="KW-0648">Protein biosynthesis</keyword>
<dbReference type="Pfam" id="PF20917">
    <property type="entry name" value="AsnRS_N"/>
    <property type="match status" value="1"/>
</dbReference>
<keyword evidence="4" id="KW-0963">Cytoplasm</keyword>
<evidence type="ECO:0000256" key="11">
    <source>
        <dbReference type="ARBA" id="ARBA00039867"/>
    </source>
</evidence>
<dbReference type="SUPFAM" id="SSF50249">
    <property type="entry name" value="Nucleic acid-binding proteins"/>
    <property type="match status" value="1"/>
</dbReference>
<dbReference type="Gene3D" id="2.40.50.140">
    <property type="entry name" value="Nucleic acid-binding proteins"/>
    <property type="match status" value="1"/>
</dbReference>
<protein>
    <recommendedName>
        <fullName evidence="11">Asparagine--tRNA ligase, cytoplasmic</fullName>
        <ecNumber evidence="3">6.1.1.22</ecNumber>
    </recommendedName>
    <alternativeName>
        <fullName evidence="10">Asparaginyl-tRNA synthetase</fullName>
    </alternativeName>
</protein>
<dbReference type="InterPro" id="IPR048952">
    <property type="entry name" value="AsnRS_N"/>
</dbReference>
<dbReference type="CDD" id="cd00776">
    <property type="entry name" value="AsxRS_core"/>
    <property type="match status" value="1"/>
</dbReference>
<keyword evidence="15" id="KW-1185">Reference proteome</keyword>
<dbReference type="WBParaSite" id="jg15236">
    <property type="protein sequence ID" value="jg15236"/>
    <property type="gene ID" value="jg15236"/>
</dbReference>
<dbReference type="SUPFAM" id="SSF55681">
    <property type="entry name" value="Class II aaRS and biotin synthetases"/>
    <property type="match status" value="1"/>
</dbReference>
<organism evidence="15 16">
    <name type="scientific">Ditylenchus dipsaci</name>
    <dbReference type="NCBI Taxonomy" id="166011"/>
    <lineage>
        <taxon>Eukaryota</taxon>
        <taxon>Metazoa</taxon>
        <taxon>Ecdysozoa</taxon>
        <taxon>Nematoda</taxon>
        <taxon>Chromadorea</taxon>
        <taxon>Rhabditida</taxon>
        <taxon>Tylenchina</taxon>
        <taxon>Tylenchomorpha</taxon>
        <taxon>Sphaerularioidea</taxon>
        <taxon>Anguinidae</taxon>
        <taxon>Anguininae</taxon>
        <taxon>Ditylenchus</taxon>
    </lineage>
</organism>
<evidence type="ECO:0000256" key="8">
    <source>
        <dbReference type="ARBA" id="ARBA00022917"/>
    </source>
</evidence>
<dbReference type="GO" id="GO:0006421">
    <property type="term" value="P:asparaginyl-tRNA aminoacylation"/>
    <property type="evidence" value="ECO:0007669"/>
    <property type="project" value="InterPro"/>
</dbReference>
<dbReference type="PROSITE" id="PS50862">
    <property type="entry name" value="AA_TRNA_LIGASE_II"/>
    <property type="match status" value="1"/>
</dbReference>
<sequence length="463" mass="53009">MSKELTKTAQKKEQKRLEAEQKKKEKAVAASMQEQQKHDMRIEEAKKIVISMDVSLPEAIVFGFVHRLRQQGKNLTFLVLRDGTGYLQTILANQLCHTYEAITLSTETPGGIELAADFWELVQMAPPGGIDNVLNEEAGVETMLDNRHLVIRGENASRILRIRAGVTRSMREHFFAAKYTEVFPPTLVQTQVEGGSTLFGLDYFGEPAYLTQSSQLYLETAIASLGDVYCIAQSYRAEKSRTRRHLAEYAHVEGECPFIKFEDLLTRIEDLVCDTVDRCLDDPETKELIYQANPDFVPPKRPFLRMSYKEAIEWLKEHDVKNEEGKHYEFGEDIPEAPERHMTDAINQPILLNRFPHGIKSFYMARCEDDNELTESVDLLMPGVGEIVGGSMRIWKVDELMRAFEKVKIDPKPYYWYIDQCKYGGCPKGGFGLGLERFVCWLTNTNHIRDVTLYPRYIGRCAP</sequence>
<comment type="catalytic activity">
    <reaction evidence="12">
        <text>tRNA(Asn) + L-asparagine + ATP = L-asparaginyl-tRNA(Asn) + AMP + diphosphate + H(+)</text>
        <dbReference type="Rhea" id="RHEA:11180"/>
        <dbReference type="Rhea" id="RHEA-COMP:9659"/>
        <dbReference type="Rhea" id="RHEA-COMP:9674"/>
        <dbReference type="ChEBI" id="CHEBI:15378"/>
        <dbReference type="ChEBI" id="CHEBI:30616"/>
        <dbReference type="ChEBI" id="CHEBI:33019"/>
        <dbReference type="ChEBI" id="CHEBI:58048"/>
        <dbReference type="ChEBI" id="CHEBI:78442"/>
        <dbReference type="ChEBI" id="CHEBI:78515"/>
        <dbReference type="ChEBI" id="CHEBI:456215"/>
        <dbReference type="EC" id="6.1.1.22"/>
    </reaction>
</comment>
<feature type="domain" description="Aminoacyl-transfer RNA synthetases class-II family profile" evidence="14">
    <location>
        <begin position="160"/>
        <end position="455"/>
    </location>
</feature>
<dbReference type="FunFam" id="3.30.930.10:FF:000040">
    <property type="entry name" value="Asparagine--tRNA ligase, cytoplasmic"/>
    <property type="match status" value="1"/>
</dbReference>
<keyword evidence="5" id="KW-0436">Ligase</keyword>
<evidence type="ECO:0000256" key="7">
    <source>
        <dbReference type="ARBA" id="ARBA00022840"/>
    </source>
</evidence>
<dbReference type="InterPro" id="IPR004364">
    <property type="entry name" value="Aa-tRNA-synt_II"/>
</dbReference>
<reference evidence="16" key="1">
    <citation type="submission" date="2022-11" db="UniProtKB">
        <authorList>
            <consortium name="WormBaseParasite"/>
        </authorList>
    </citation>
    <scope>IDENTIFICATION</scope>
</reference>
<evidence type="ECO:0000256" key="4">
    <source>
        <dbReference type="ARBA" id="ARBA00022490"/>
    </source>
</evidence>
<evidence type="ECO:0000259" key="14">
    <source>
        <dbReference type="PROSITE" id="PS50862"/>
    </source>
</evidence>
<dbReference type="GO" id="GO:0005737">
    <property type="term" value="C:cytoplasm"/>
    <property type="evidence" value="ECO:0007669"/>
    <property type="project" value="UniProtKB-SubCell"/>
</dbReference>
<comment type="subcellular location">
    <subcellularLocation>
        <location evidence="1">Cytoplasm</location>
    </subcellularLocation>
</comment>